<feature type="domain" description="Dynein heavy chain hydrolytic ATP-binding dynein motor region" evidence="1">
    <location>
        <begin position="107"/>
        <end position="237"/>
    </location>
</feature>
<comment type="caution">
    <text evidence="2">The sequence shown here is derived from an EMBL/GenBank/DDBJ whole genome shotgun (WGS) entry which is preliminary data.</text>
</comment>
<accession>A0A5J4WLN7</accession>
<dbReference type="GO" id="GO:0051959">
    <property type="term" value="F:dynein light intermediate chain binding"/>
    <property type="evidence" value="ECO:0007669"/>
    <property type="project" value="InterPro"/>
</dbReference>
<dbReference type="AlphaFoldDB" id="A0A5J4WLN7"/>
<dbReference type="GO" id="GO:0045505">
    <property type="term" value="F:dynein intermediate chain binding"/>
    <property type="evidence" value="ECO:0007669"/>
    <property type="project" value="InterPro"/>
</dbReference>
<organism evidence="2 3">
    <name type="scientific">Streblomastix strix</name>
    <dbReference type="NCBI Taxonomy" id="222440"/>
    <lineage>
        <taxon>Eukaryota</taxon>
        <taxon>Metamonada</taxon>
        <taxon>Preaxostyla</taxon>
        <taxon>Oxymonadida</taxon>
        <taxon>Streblomastigidae</taxon>
        <taxon>Streblomastix</taxon>
    </lineage>
</organism>
<dbReference type="OrthoDB" id="5593012at2759"/>
<dbReference type="InterPro" id="IPR043157">
    <property type="entry name" value="Dynein_AAA1S"/>
</dbReference>
<reference evidence="2 3" key="1">
    <citation type="submission" date="2019-03" db="EMBL/GenBank/DDBJ databases">
        <title>Single cell metagenomics reveals metabolic interactions within the superorganism composed of flagellate Streblomastix strix and complex community of Bacteroidetes bacteria on its surface.</title>
        <authorList>
            <person name="Treitli S.C."/>
            <person name="Kolisko M."/>
            <person name="Husnik F."/>
            <person name="Keeling P."/>
            <person name="Hampl V."/>
        </authorList>
    </citation>
    <scope>NUCLEOTIDE SEQUENCE [LARGE SCALE GENOMIC DNA]</scope>
    <source>
        <strain evidence="2">ST1C</strain>
    </source>
</reference>
<dbReference type="InterPro" id="IPR027417">
    <property type="entry name" value="P-loop_NTPase"/>
</dbReference>
<evidence type="ECO:0000313" key="3">
    <source>
        <dbReference type="Proteomes" id="UP000324800"/>
    </source>
</evidence>
<evidence type="ECO:0000259" key="1">
    <source>
        <dbReference type="Pfam" id="PF12774"/>
    </source>
</evidence>
<dbReference type="GO" id="GO:0007018">
    <property type="term" value="P:microtubule-based movement"/>
    <property type="evidence" value="ECO:0007669"/>
    <property type="project" value="InterPro"/>
</dbReference>
<dbReference type="Gene3D" id="1.10.8.710">
    <property type="match status" value="1"/>
</dbReference>
<dbReference type="Proteomes" id="UP000324800">
    <property type="component" value="Unassembled WGS sequence"/>
</dbReference>
<dbReference type="InterPro" id="IPR035699">
    <property type="entry name" value="AAA_6"/>
</dbReference>
<proteinExistence type="predicted"/>
<gene>
    <name evidence="2" type="ORF">EZS28_009180</name>
</gene>
<dbReference type="GO" id="GO:0030286">
    <property type="term" value="C:dynein complex"/>
    <property type="evidence" value="ECO:0007669"/>
    <property type="project" value="InterPro"/>
</dbReference>
<protein>
    <submittedName>
        <fullName evidence="2">Putative Dynein beta chain</fullName>
    </submittedName>
</protein>
<dbReference type="PANTHER" id="PTHR45703">
    <property type="entry name" value="DYNEIN HEAVY CHAIN"/>
    <property type="match status" value="1"/>
</dbReference>
<sequence length="247" mass="28635">MEVEGIVLDSIMTVEQLQSQYKAVDFLLVEDVQLTFKKFFKDGLQIQVHLQKSMRQVSMANLGTNFFGDKKAEEVPDKGAKKMINQKEGKQERLLMLIQQLLKVDRKIIRRLLNQKRYYDWGLRAIKSALVVAGLLKRADPDFPEETILMRVIRNFNLPKIATEDVEVIMGFIDDLFPKTSVHRKVNRQLESSIHKVTLQSKLIADETFILKVVQLLELLDFSHSIFFIGPPGSSKTQVWRITKRNY</sequence>
<dbReference type="EMBL" id="SNRW01001722">
    <property type="protein sequence ID" value="KAA6395295.1"/>
    <property type="molecule type" value="Genomic_DNA"/>
</dbReference>
<dbReference type="InterPro" id="IPR026983">
    <property type="entry name" value="DHC"/>
</dbReference>
<dbReference type="PANTHER" id="PTHR45703:SF8">
    <property type="entry name" value="DYNEINS HEAVY CHAIN"/>
    <property type="match status" value="1"/>
</dbReference>
<name>A0A5J4WLN7_9EUKA</name>
<dbReference type="Pfam" id="PF12774">
    <property type="entry name" value="AAA_6"/>
    <property type="match status" value="1"/>
</dbReference>
<dbReference type="GO" id="GO:0005524">
    <property type="term" value="F:ATP binding"/>
    <property type="evidence" value="ECO:0007669"/>
    <property type="project" value="InterPro"/>
</dbReference>
<dbReference type="Gene3D" id="3.40.50.300">
    <property type="entry name" value="P-loop containing nucleotide triphosphate hydrolases"/>
    <property type="match status" value="1"/>
</dbReference>
<evidence type="ECO:0000313" key="2">
    <source>
        <dbReference type="EMBL" id="KAA6395295.1"/>
    </source>
</evidence>